<comment type="caution">
    <text evidence="2">The sequence shown here is derived from an EMBL/GenBank/DDBJ whole genome shotgun (WGS) entry which is preliminary data.</text>
</comment>
<proteinExistence type="predicted"/>
<organism evidence="2 3">
    <name type="scientific">Puniceibacterium antarcticum</name>
    <dbReference type="NCBI Taxonomy" id="1206336"/>
    <lineage>
        <taxon>Bacteria</taxon>
        <taxon>Pseudomonadati</taxon>
        <taxon>Pseudomonadota</taxon>
        <taxon>Alphaproteobacteria</taxon>
        <taxon>Rhodobacterales</taxon>
        <taxon>Paracoccaceae</taxon>
        <taxon>Puniceibacterium</taxon>
    </lineage>
</organism>
<feature type="signal peptide" evidence="1">
    <location>
        <begin position="1"/>
        <end position="24"/>
    </location>
</feature>
<dbReference type="Proteomes" id="UP000231259">
    <property type="component" value="Unassembled WGS sequence"/>
</dbReference>
<dbReference type="EMBL" id="AWWI01000172">
    <property type="protein sequence ID" value="PIL16328.1"/>
    <property type="molecule type" value="Genomic_DNA"/>
</dbReference>
<sequence length="244" mass="25695">MRPLIYALLLSMTGMLFQSRAATAQSSQEVTFVSCTDGGGCRCALSGMDAYSVASLLNNQDPPANADQLIILTDGSETKWSTLTPDAADAEYGGDGICPIEVFDPVLPEDGTWVGTVRATAITGCPDQVAAMVPGMVSGMVFSRQITWGNRFNPTQLSETPNSGVVTWTELTPVLYRGRLNTPGDQGILEIDGNLTASLVASDRATATLRLRIGSSGANATVLASLGMANCRTIAVYDFRKTGT</sequence>
<gene>
    <name evidence="2" type="ORF">P775_25000</name>
</gene>
<accession>A0A2G8R586</accession>
<evidence type="ECO:0000313" key="3">
    <source>
        <dbReference type="Proteomes" id="UP000231259"/>
    </source>
</evidence>
<protein>
    <submittedName>
        <fullName evidence="2">Uncharacterized protein</fullName>
    </submittedName>
</protein>
<dbReference type="RefSeq" id="WP_099913334.1">
    <property type="nucleotide sequence ID" value="NZ_AWWI01000172.1"/>
</dbReference>
<feature type="chain" id="PRO_5013600709" evidence="1">
    <location>
        <begin position="25"/>
        <end position="244"/>
    </location>
</feature>
<evidence type="ECO:0000313" key="2">
    <source>
        <dbReference type="EMBL" id="PIL16328.1"/>
    </source>
</evidence>
<keyword evidence="1" id="KW-0732">Signal</keyword>
<dbReference type="AlphaFoldDB" id="A0A2G8R586"/>
<evidence type="ECO:0000256" key="1">
    <source>
        <dbReference type="SAM" id="SignalP"/>
    </source>
</evidence>
<dbReference type="OrthoDB" id="7837654at2"/>
<keyword evidence="3" id="KW-1185">Reference proteome</keyword>
<reference evidence="2 3" key="1">
    <citation type="submission" date="2013-09" db="EMBL/GenBank/DDBJ databases">
        <title>Genome sequencing of Phaeobacter antarcticus sp. nov. SM1211.</title>
        <authorList>
            <person name="Zhang X.-Y."/>
            <person name="Liu C."/>
            <person name="Chen X.-L."/>
            <person name="Xie B.-B."/>
            <person name="Qin Q.-L."/>
            <person name="Rong J.-C."/>
            <person name="Zhang Y.-Z."/>
        </authorList>
    </citation>
    <scope>NUCLEOTIDE SEQUENCE [LARGE SCALE GENOMIC DNA]</scope>
    <source>
        <strain evidence="2 3">SM1211</strain>
    </source>
</reference>
<name>A0A2G8R586_9RHOB</name>